<gene>
    <name evidence="2" type="ORF">PHYSODRAFT_303518</name>
</gene>
<proteinExistence type="predicted"/>
<dbReference type="Proteomes" id="UP000002640">
    <property type="component" value="Unassembled WGS sequence"/>
</dbReference>
<dbReference type="GeneID" id="20642295"/>
<evidence type="ECO:0000313" key="3">
    <source>
        <dbReference type="Proteomes" id="UP000002640"/>
    </source>
</evidence>
<dbReference type="RefSeq" id="XP_009531792.1">
    <property type="nucleotide sequence ID" value="XM_009533497.1"/>
</dbReference>
<dbReference type="KEGG" id="psoj:PHYSODRAFT_303518"/>
<dbReference type="AlphaFoldDB" id="G4ZS67"/>
<sequence length="1008" mass="116412">MRHFWNQYKSKTEDNLIVRKRMLDDIAAYYSEFSECMKIASYISANDAENPYSDSLTIDRNSQYRKCVGSKVSIDEVIDKAYEAYESDKYDIVDEVDDENMVDEMESDTLSQTELEVLFSIANSNVVNEGEYLRVIRARVLILLVSVFEYVVDTEALLLLDIYYEFQIRNLNSVSSLTINNNSTCLFKKWGANNRSTLTMDAEFQELLGFNEEEDFLADSATLEKHLPGWNDKVKAPKLVTTNLPNRQFMKATASLFLMGGDLSDDNIAYEETLNVDNRNLASNYKSFAVPRFYDNIYDAPVLTTACRDSKNKNYYLFVEHNGKSGNSKTWDRCMSKLRKDQWIRNDNNIHKTICEIWISVRNEIDRVQPLQFYNFLAFKACTEAVNNGSVYHQEQFTKLESGAFRPTLFALMCDNALVEMRVFMPFDQVAKYDTEIGKVRKSWKGFIASEYTTISTNAINIMSLVHGVSIEDYVSLKVVKRSYGGKRDWKICFCGVVVETDKDYIDSILDKRLKQKGWDAPSLWLDNVMFRDREVIRKLGTKLFASNASCMRPVCEYHPIIRTKLMSQIMDRKEDVQNMTIPEAPLVTMFVNNKFTYADALVFSSKFTNSVIVDRRYNVMGYDADLDITIDPHVQFPMTSLVNRETKEQLHEAFRAMEIVGRDVVNFTPKDHKYERESRLPKREFSCYVKVPGYETSSGKVIHVLLCFFPVELRRWESVLNQIDPSRTRRLGGSCLDCKSEKSALENEYGTLTRNGDRDILSSEMDTEEERKSDSSDSDAEHEDIKTWTHIDEENGNKQFLVNKKYVILYRALMSWRAKDFMKMKEYADEKGIVLTKCYYGICQYYPLAHLVENKQQLVSEPVTEGRPPNRKMGSGPKDGEMSIITQASVRSFEMIRQHCVESGMVVVSKCPKCRLLTVMCICKVKPKDYILMNLRADFVRWMLQDFPFTVASQNATNEMSNSTGDEDTDSHSSKHPTNRSLEEYIEKTKFSNCTPDSLAHAIEFYT</sequence>
<name>G4ZS67_PHYSP</name>
<reference evidence="2 3" key="1">
    <citation type="journal article" date="2006" name="Science">
        <title>Phytophthora genome sequences uncover evolutionary origins and mechanisms of pathogenesis.</title>
        <authorList>
            <person name="Tyler B.M."/>
            <person name="Tripathy S."/>
            <person name="Zhang X."/>
            <person name="Dehal P."/>
            <person name="Jiang R.H."/>
            <person name="Aerts A."/>
            <person name="Arredondo F.D."/>
            <person name="Baxter L."/>
            <person name="Bensasson D."/>
            <person name="Beynon J.L."/>
            <person name="Chapman J."/>
            <person name="Damasceno C.M."/>
            <person name="Dorrance A.E."/>
            <person name="Dou D."/>
            <person name="Dickerman A.W."/>
            <person name="Dubchak I.L."/>
            <person name="Garbelotto M."/>
            <person name="Gijzen M."/>
            <person name="Gordon S.G."/>
            <person name="Govers F."/>
            <person name="Grunwald N.J."/>
            <person name="Huang W."/>
            <person name="Ivors K.L."/>
            <person name="Jones R.W."/>
            <person name="Kamoun S."/>
            <person name="Krampis K."/>
            <person name="Lamour K.H."/>
            <person name="Lee M.K."/>
            <person name="McDonald W.H."/>
            <person name="Medina M."/>
            <person name="Meijer H.J."/>
            <person name="Nordberg E.K."/>
            <person name="Maclean D.J."/>
            <person name="Ospina-Giraldo M.D."/>
            <person name="Morris P.F."/>
            <person name="Phuntumart V."/>
            <person name="Putnam N.H."/>
            <person name="Rash S."/>
            <person name="Rose J.K."/>
            <person name="Sakihama Y."/>
            <person name="Salamov A.A."/>
            <person name="Savidor A."/>
            <person name="Scheuring C.F."/>
            <person name="Smith B.M."/>
            <person name="Sobral B.W."/>
            <person name="Terry A."/>
            <person name="Torto-Alalibo T.A."/>
            <person name="Win J."/>
            <person name="Xu Z."/>
            <person name="Zhang H."/>
            <person name="Grigoriev I.V."/>
            <person name="Rokhsar D.S."/>
            <person name="Boore J.L."/>
        </authorList>
    </citation>
    <scope>NUCLEOTIDE SEQUENCE [LARGE SCALE GENOMIC DNA]</scope>
    <source>
        <strain evidence="2 3">P6497</strain>
    </source>
</reference>
<evidence type="ECO:0000313" key="2">
    <source>
        <dbReference type="EMBL" id="EGZ14363.1"/>
    </source>
</evidence>
<protein>
    <submittedName>
        <fullName evidence="2">Uncharacterized protein</fullName>
    </submittedName>
</protein>
<dbReference type="EMBL" id="JH159156">
    <property type="protein sequence ID" value="EGZ14363.1"/>
    <property type="molecule type" value="Genomic_DNA"/>
</dbReference>
<keyword evidence="3" id="KW-1185">Reference proteome</keyword>
<feature type="region of interest" description="Disordered" evidence="1">
    <location>
        <begin position="863"/>
        <end position="882"/>
    </location>
</feature>
<dbReference type="InParanoid" id="G4ZS67"/>
<accession>G4ZS67</accession>
<feature type="region of interest" description="Disordered" evidence="1">
    <location>
        <begin position="755"/>
        <end position="784"/>
    </location>
</feature>
<evidence type="ECO:0000256" key="1">
    <source>
        <dbReference type="SAM" id="MobiDB-lite"/>
    </source>
</evidence>
<organism evidence="2 3">
    <name type="scientific">Phytophthora sojae (strain P6497)</name>
    <name type="common">Soybean stem and root rot agent</name>
    <name type="synonym">Phytophthora megasperma f. sp. glycines</name>
    <dbReference type="NCBI Taxonomy" id="1094619"/>
    <lineage>
        <taxon>Eukaryota</taxon>
        <taxon>Sar</taxon>
        <taxon>Stramenopiles</taxon>
        <taxon>Oomycota</taxon>
        <taxon>Peronosporomycetes</taxon>
        <taxon>Peronosporales</taxon>
        <taxon>Peronosporaceae</taxon>
        <taxon>Phytophthora</taxon>
    </lineage>
</organism>
<feature type="region of interest" description="Disordered" evidence="1">
    <location>
        <begin position="958"/>
        <end position="980"/>
    </location>
</feature>